<evidence type="ECO:0000256" key="3">
    <source>
        <dbReference type="ARBA" id="ARBA00023163"/>
    </source>
</evidence>
<dbReference type="GO" id="GO:0003677">
    <property type="term" value="F:DNA binding"/>
    <property type="evidence" value="ECO:0007669"/>
    <property type="project" value="UniProtKB-KW"/>
</dbReference>
<dbReference type="Gene3D" id="1.10.10.10">
    <property type="entry name" value="Winged helix-like DNA-binding domain superfamily/Winged helix DNA-binding domain"/>
    <property type="match status" value="1"/>
</dbReference>
<dbReference type="InterPro" id="IPR000524">
    <property type="entry name" value="Tscrpt_reg_HTH_GntR"/>
</dbReference>
<keyword evidence="1" id="KW-0805">Transcription regulation</keyword>
<dbReference type="CDD" id="cd07377">
    <property type="entry name" value="WHTH_GntR"/>
    <property type="match status" value="1"/>
</dbReference>
<reference evidence="5 6" key="1">
    <citation type="submission" date="2016-10" db="EMBL/GenBank/DDBJ databases">
        <authorList>
            <person name="de Groot N.N."/>
        </authorList>
    </citation>
    <scope>NUCLEOTIDE SEQUENCE [LARGE SCALE GENOMIC DNA]</scope>
    <source>
        <strain evidence="5 6">DSM 25294</strain>
    </source>
</reference>
<dbReference type="InterPro" id="IPR008920">
    <property type="entry name" value="TF_FadR/GntR_C"/>
</dbReference>
<dbReference type="PANTHER" id="PTHR43537:SF44">
    <property type="entry name" value="GNTR FAMILY REGULATORY PROTEIN"/>
    <property type="match status" value="1"/>
</dbReference>
<evidence type="ECO:0000256" key="2">
    <source>
        <dbReference type="ARBA" id="ARBA00023125"/>
    </source>
</evidence>
<dbReference type="InterPro" id="IPR036390">
    <property type="entry name" value="WH_DNA-bd_sf"/>
</dbReference>
<dbReference type="PROSITE" id="PS50949">
    <property type="entry name" value="HTH_GNTR"/>
    <property type="match status" value="1"/>
</dbReference>
<protein>
    <submittedName>
        <fullName evidence="5">Transcriptional regulator, GntR family</fullName>
    </submittedName>
</protein>
<name>A0A1G8RHG1_9RHOB</name>
<dbReference type="STRING" id="571298.SAMN04488026_101318"/>
<keyword evidence="2" id="KW-0238">DNA-binding</keyword>
<dbReference type="InterPro" id="IPR036388">
    <property type="entry name" value="WH-like_DNA-bd_sf"/>
</dbReference>
<dbReference type="Pfam" id="PF07729">
    <property type="entry name" value="FCD"/>
    <property type="match status" value="1"/>
</dbReference>
<dbReference type="SMART" id="SM00345">
    <property type="entry name" value="HTH_GNTR"/>
    <property type="match status" value="1"/>
</dbReference>
<evidence type="ECO:0000313" key="6">
    <source>
        <dbReference type="Proteomes" id="UP000199382"/>
    </source>
</evidence>
<dbReference type="EMBL" id="FNEK01000013">
    <property type="protein sequence ID" value="SDJ16349.1"/>
    <property type="molecule type" value="Genomic_DNA"/>
</dbReference>
<dbReference type="SMART" id="SM00895">
    <property type="entry name" value="FCD"/>
    <property type="match status" value="1"/>
</dbReference>
<dbReference type="SUPFAM" id="SSF48008">
    <property type="entry name" value="GntR ligand-binding domain-like"/>
    <property type="match status" value="1"/>
</dbReference>
<dbReference type="Gene3D" id="1.20.120.530">
    <property type="entry name" value="GntR ligand-binding domain-like"/>
    <property type="match status" value="1"/>
</dbReference>
<organism evidence="5 6">
    <name type="scientific">Aliiruegeria lutimaris</name>
    <dbReference type="NCBI Taxonomy" id="571298"/>
    <lineage>
        <taxon>Bacteria</taxon>
        <taxon>Pseudomonadati</taxon>
        <taxon>Pseudomonadota</taxon>
        <taxon>Alphaproteobacteria</taxon>
        <taxon>Rhodobacterales</taxon>
        <taxon>Roseobacteraceae</taxon>
        <taxon>Aliiruegeria</taxon>
    </lineage>
</organism>
<dbReference type="AlphaFoldDB" id="A0A1G8RHG1"/>
<keyword evidence="3" id="KW-0804">Transcription</keyword>
<evidence type="ECO:0000259" key="4">
    <source>
        <dbReference type="PROSITE" id="PS50949"/>
    </source>
</evidence>
<dbReference type="GO" id="GO:0003700">
    <property type="term" value="F:DNA-binding transcription factor activity"/>
    <property type="evidence" value="ECO:0007669"/>
    <property type="project" value="InterPro"/>
</dbReference>
<dbReference type="SUPFAM" id="SSF46785">
    <property type="entry name" value="Winged helix' DNA-binding domain"/>
    <property type="match status" value="1"/>
</dbReference>
<proteinExistence type="predicted"/>
<gene>
    <name evidence="5" type="ORF">SAMN04488026_101318</name>
</gene>
<dbReference type="PANTHER" id="PTHR43537">
    <property type="entry name" value="TRANSCRIPTIONAL REGULATOR, GNTR FAMILY"/>
    <property type="match status" value="1"/>
</dbReference>
<evidence type="ECO:0000256" key="1">
    <source>
        <dbReference type="ARBA" id="ARBA00023015"/>
    </source>
</evidence>
<feature type="domain" description="HTH gntR-type" evidence="4">
    <location>
        <begin position="32"/>
        <end position="100"/>
    </location>
</feature>
<dbReference type="Pfam" id="PF00392">
    <property type="entry name" value="GntR"/>
    <property type="match status" value="1"/>
</dbReference>
<accession>A0A1G8RHG1</accession>
<evidence type="ECO:0000313" key="5">
    <source>
        <dbReference type="EMBL" id="SDJ16349.1"/>
    </source>
</evidence>
<dbReference type="InterPro" id="IPR011711">
    <property type="entry name" value="GntR_C"/>
</dbReference>
<sequence>MVNRMKKPGKALVFMADSDMEQPERPKGNRRRTLAASVRAKLLDQINAGKYVPGDKLPSEARLTEEFSVSRTVIREAIASLRADGLVESRQGSGVYILASERASLLPFQEVDPSRISSMLEILEIRTAVECESAALAAARRSPAQEGKIIDAFHDFCSAAEAGEKTTNADFALHMAIAEAANNARFPEFLSLIGPESIPRRTLENDHTEAEQAEYVNMLCTQHEAIVNAILEGNEDDARAAMRDHLRSSQARYRTLLRRKS</sequence>
<dbReference type="Proteomes" id="UP000199382">
    <property type="component" value="Unassembled WGS sequence"/>
</dbReference>
<keyword evidence="6" id="KW-1185">Reference proteome</keyword>
<dbReference type="PRINTS" id="PR00035">
    <property type="entry name" value="HTHGNTR"/>
</dbReference>